<proteinExistence type="predicted"/>
<evidence type="ECO:0000313" key="1">
    <source>
        <dbReference type="EMBL" id="KAF4661049.1"/>
    </source>
</evidence>
<reference evidence="1 2" key="1">
    <citation type="submission" date="2020-04" db="EMBL/GenBank/DDBJ databases">
        <title>Perkinsus chesapeaki whole genome sequence.</title>
        <authorList>
            <person name="Bogema D.R."/>
        </authorList>
    </citation>
    <scope>NUCLEOTIDE SEQUENCE [LARGE SCALE GENOMIC DNA]</scope>
    <source>
        <strain evidence="1">ATCC PRA-425</strain>
    </source>
</reference>
<dbReference type="AlphaFoldDB" id="A0A7J6LP34"/>
<evidence type="ECO:0000313" key="2">
    <source>
        <dbReference type="Proteomes" id="UP000591131"/>
    </source>
</evidence>
<dbReference type="EMBL" id="JAAPAO010000392">
    <property type="protein sequence ID" value="KAF4661049.1"/>
    <property type="molecule type" value="Genomic_DNA"/>
</dbReference>
<dbReference type="Proteomes" id="UP000591131">
    <property type="component" value="Unassembled WGS sequence"/>
</dbReference>
<sequence length="464" mass="52164">MLVSFGLVRDNNTVKRVYQYTEGWAHMQFEYEGVRVRFNPAPGKKLKDNATRRKDGSLYLPNLGLVTYVEVALPDHQRIISDWYMVEGEAQGRESPTGSDMFHQFEKEVQGVQNSTLNFVVTMWQMEMVHGWYFNHHIFIYLKYFAEGKWKSFSKGLWMVEGSMLEPHMMNNGDQQAGELGALYNPIQSLLGQLCWYLEYGLDVFIATLMSNRLAFCSIFFVAVLISVMAAKRPNDFRVLADYPAACRGGPGAGEGSDMQVASNVCVYTILDGDTAVSGIRIQSNQPGYVGAMYLELNIERPAGGNANNRVYEKTDGAARLQFNYTDVTVNFNPVPGQQTVDKFTVLDDGSLWLPHLGMGAYCDITFPNEQKITEGFWTIDGYAVAKPIPVGSVMMHFSNAMKTGAGGSLFRAEIVMMHLEIPGGWYFNYEFGTDLVYYLDGVRHKVFERAVLATGHMFNKTAN</sequence>
<name>A0A7J6LP34_PERCH</name>
<organism evidence="1 2">
    <name type="scientific">Perkinsus chesapeaki</name>
    <name type="common">Clam parasite</name>
    <name type="synonym">Perkinsus andrewsi</name>
    <dbReference type="NCBI Taxonomy" id="330153"/>
    <lineage>
        <taxon>Eukaryota</taxon>
        <taxon>Sar</taxon>
        <taxon>Alveolata</taxon>
        <taxon>Perkinsozoa</taxon>
        <taxon>Perkinsea</taxon>
        <taxon>Perkinsida</taxon>
        <taxon>Perkinsidae</taxon>
        <taxon>Perkinsus</taxon>
    </lineage>
</organism>
<accession>A0A7J6LP34</accession>
<comment type="caution">
    <text evidence="1">The sequence shown here is derived from an EMBL/GenBank/DDBJ whole genome shotgun (WGS) entry which is preliminary data.</text>
</comment>
<protein>
    <submittedName>
        <fullName evidence="1">Uncharacterized protein</fullName>
    </submittedName>
</protein>
<keyword evidence="2" id="KW-1185">Reference proteome</keyword>
<gene>
    <name evidence="1" type="ORF">FOL47_006862</name>
</gene>